<name>A0A9N8D625_9STRA</name>
<feature type="region of interest" description="Disordered" evidence="1">
    <location>
        <begin position="153"/>
        <end position="182"/>
    </location>
</feature>
<evidence type="ECO:0000313" key="3">
    <source>
        <dbReference type="Proteomes" id="UP001153069"/>
    </source>
</evidence>
<feature type="region of interest" description="Disordered" evidence="1">
    <location>
        <begin position="92"/>
        <end position="115"/>
    </location>
</feature>
<keyword evidence="3" id="KW-1185">Reference proteome</keyword>
<feature type="compositionally biased region" description="Basic and acidic residues" evidence="1">
    <location>
        <begin position="172"/>
        <end position="182"/>
    </location>
</feature>
<gene>
    <name evidence="2" type="ORF">SEMRO_15_G010860.1</name>
</gene>
<reference evidence="2" key="1">
    <citation type="submission" date="2020-06" db="EMBL/GenBank/DDBJ databases">
        <authorList>
            <consortium name="Plant Systems Biology data submission"/>
        </authorList>
    </citation>
    <scope>NUCLEOTIDE SEQUENCE</scope>
    <source>
        <strain evidence="2">D6</strain>
    </source>
</reference>
<evidence type="ECO:0000313" key="2">
    <source>
        <dbReference type="EMBL" id="CAB9497132.1"/>
    </source>
</evidence>
<protein>
    <submittedName>
        <fullName evidence="2">Uncharacterized protein</fullName>
    </submittedName>
</protein>
<dbReference type="AlphaFoldDB" id="A0A9N8D625"/>
<feature type="compositionally biased region" description="Polar residues" evidence="1">
    <location>
        <begin position="162"/>
        <end position="171"/>
    </location>
</feature>
<proteinExistence type="predicted"/>
<dbReference type="Proteomes" id="UP001153069">
    <property type="component" value="Unassembled WGS sequence"/>
</dbReference>
<accession>A0A9N8D625</accession>
<dbReference type="Gene3D" id="3.40.50.1000">
    <property type="entry name" value="HAD superfamily/HAD-like"/>
    <property type="match status" value="1"/>
</dbReference>
<sequence>MMMMMLAHSSSPCRHVRLFRLAHQRVVSVRSYHASTGPKSSYSRMLDMGGAPGAATTKNNVRLQNASKNSKVQAVAFDFELLVKAIHHDQDDLSPAVTTTTSSSPKIQSSTTTVITPDTTRIEEVASLLKVDLSGQDGVIQRISSEEEDDLSALIGKKEGQSNKSRNQQNSDNKKSEGIPKSLQDIRAKYANKLHKKGVDGGIASVELLNYQRDEALKRGDAEGHWAARKIAMGQPQQSSGASRWMALTGTGNLLSTLTHRSMKIALLPRPNNADSHPQQMVDLTKQLKDVVFDVLIELPKNDNSQEASMVKTTLEKLALDPKVILFVSDQDSFLREAKDLGMMTCRIRPLNARRGNVSAHYTVETVLQVQDIVNEMNGISFNAVLNM</sequence>
<organism evidence="2 3">
    <name type="scientific">Seminavis robusta</name>
    <dbReference type="NCBI Taxonomy" id="568900"/>
    <lineage>
        <taxon>Eukaryota</taxon>
        <taxon>Sar</taxon>
        <taxon>Stramenopiles</taxon>
        <taxon>Ochrophyta</taxon>
        <taxon>Bacillariophyta</taxon>
        <taxon>Bacillariophyceae</taxon>
        <taxon>Bacillariophycidae</taxon>
        <taxon>Naviculales</taxon>
        <taxon>Naviculaceae</taxon>
        <taxon>Seminavis</taxon>
    </lineage>
</organism>
<evidence type="ECO:0000256" key="1">
    <source>
        <dbReference type="SAM" id="MobiDB-lite"/>
    </source>
</evidence>
<dbReference type="InterPro" id="IPR023214">
    <property type="entry name" value="HAD_sf"/>
</dbReference>
<dbReference type="EMBL" id="CAICTM010000015">
    <property type="protein sequence ID" value="CAB9497132.1"/>
    <property type="molecule type" value="Genomic_DNA"/>
</dbReference>
<dbReference type="OrthoDB" id="42202at2759"/>
<comment type="caution">
    <text evidence="2">The sequence shown here is derived from an EMBL/GenBank/DDBJ whole genome shotgun (WGS) entry which is preliminary data.</text>
</comment>